<protein>
    <submittedName>
        <fullName evidence="2">Uncharacterized protein</fullName>
    </submittedName>
</protein>
<feature type="transmembrane region" description="Helical" evidence="1">
    <location>
        <begin position="113"/>
        <end position="133"/>
    </location>
</feature>
<dbReference type="RefSeq" id="WP_283346355.1">
    <property type="nucleotide sequence ID" value="NZ_JASHIF010000025.1"/>
</dbReference>
<accession>A0ABT6YET6</accession>
<feature type="transmembrane region" description="Helical" evidence="1">
    <location>
        <begin position="79"/>
        <end position="101"/>
    </location>
</feature>
<organism evidence="2 3">
    <name type="scientific">Flectobacillus roseus</name>
    <dbReference type="NCBI Taxonomy" id="502259"/>
    <lineage>
        <taxon>Bacteria</taxon>
        <taxon>Pseudomonadati</taxon>
        <taxon>Bacteroidota</taxon>
        <taxon>Cytophagia</taxon>
        <taxon>Cytophagales</taxon>
        <taxon>Flectobacillaceae</taxon>
        <taxon>Flectobacillus</taxon>
    </lineage>
</organism>
<keyword evidence="1" id="KW-0472">Membrane</keyword>
<sequence length="168" mass="19547">MTLQQLFDSISQNPYSLLYYLLLVPAVTFLIGLWQTNPVNESSVLVRYSYMVLAYMIGIPGIFALTLDVYLFLFERQSIWQMNLIIQILPIVSMAITLMLIKWKIPFEAVPELGRLSGFMTILTAMIGILWFVDRLRIYAITYVPFQYIIVGFIVLLLAIRYGWKKLF</sequence>
<comment type="caution">
    <text evidence="2">The sequence shown here is derived from an EMBL/GenBank/DDBJ whole genome shotgun (WGS) entry which is preliminary data.</text>
</comment>
<evidence type="ECO:0000313" key="3">
    <source>
        <dbReference type="Proteomes" id="UP001236507"/>
    </source>
</evidence>
<dbReference type="Proteomes" id="UP001236507">
    <property type="component" value="Unassembled WGS sequence"/>
</dbReference>
<keyword evidence="1" id="KW-1133">Transmembrane helix</keyword>
<evidence type="ECO:0000256" key="1">
    <source>
        <dbReference type="SAM" id="Phobius"/>
    </source>
</evidence>
<feature type="transmembrane region" description="Helical" evidence="1">
    <location>
        <begin position="145"/>
        <end position="164"/>
    </location>
</feature>
<keyword evidence="1" id="KW-0812">Transmembrane</keyword>
<keyword evidence="3" id="KW-1185">Reference proteome</keyword>
<name>A0ABT6YET6_9BACT</name>
<dbReference type="EMBL" id="JASHIF010000025">
    <property type="protein sequence ID" value="MDI9862030.1"/>
    <property type="molecule type" value="Genomic_DNA"/>
</dbReference>
<feature type="transmembrane region" description="Helical" evidence="1">
    <location>
        <begin position="48"/>
        <end position="73"/>
    </location>
</feature>
<evidence type="ECO:0000313" key="2">
    <source>
        <dbReference type="EMBL" id="MDI9862030.1"/>
    </source>
</evidence>
<gene>
    <name evidence="2" type="ORF">QM524_22595</name>
</gene>
<proteinExistence type="predicted"/>
<reference evidence="2 3" key="1">
    <citation type="submission" date="2023-05" db="EMBL/GenBank/DDBJ databases">
        <title>Novel species of genus Flectobacillus isolated from stream in China.</title>
        <authorList>
            <person name="Lu H."/>
        </authorList>
    </citation>
    <scope>NUCLEOTIDE SEQUENCE [LARGE SCALE GENOMIC DNA]</scope>
    <source>
        <strain evidence="2 3">KCTC 42575</strain>
    </source>
</reference>
<feature type="transmembrane region" description="Helical" evidence="1">
    <location>
        <begin position="17"/>
        <end position="36"/>
    </location>
</feature>